<dbReference type="HOGENOM" id="CLU_2857249_0_0_2"/>
<name>H6QCX9_PYROT</name>
<evidence type="ECO:0000313" key="2">
    <source>
        <dbReference type="EMBL" id="AFA40168.1"/>
    </source>
</evidence>
<dbReference type="AlphaFoldDB" id="H6QCX9"/>
<accession>H6QCX9</accession>
<dbReference type="EMBL" id="CP003316">
    <property type="protein sequence ID" value="AFA40168.1"/>
    <property type="molecule type" value="Genomic_DNA"/>
</dbReference>
<feature type="region of interest" description="Disordered" evidence="1">
    <location>
        <begin position="1"/>
        <end position="64"/>
    </location>
</feature>
<organism evidence="2 3">
    <name type="scientific">Pyrobaculum oguniense (strain DSM 13380 / JCM 10595 / TE7)</name>
    <dbReference type="NCBI Taxonomy" id="698757"/>
    <lineage>
        <taxon>Archaea</taxon>
        <taxon>Thermoproteota</taxon>
        <taxon>Thermoprotei</taxon>
        <taxon>Thermoproteales</taxon>
        <taxon>Thermoproteaceae</taxon>
        <taxon>Pyrobaculum</taxon>
    </lineage>
</organism>
<gene>
    <name evidence="2" type="ordered locus">Pogu_2141</name>
</gene>
<evidence type="ECO:0000256" key="1">
    <source>
        <dbReference type="SAM" id="MobiDB-lite"/>
    </source>
</evidence>
<protein>
    <submittedName>
        <fullName evidence="2">PaREP13</fullName>
    </submittedName>
</protein>
<evidence type="ECO:0000313" key="3">
    <source>
        <dbReference type="Proteomes" id="UP000009062"/>
    </source>
</evidence>
<reference evidence="2 3" key="1">
    <citation type="journal article" date="2012" name="Stand. Genomic Sci.">
        <title>Complete genome sequence of Pyrobaculum oguniense.</title>
        <authorList>
            <person name="Bernick D.L."/>
            <person name="Karplus K."/>
            <person name="Lui L.M."/>
            <person name="Coker J.K."/>
            <person name="Murphy J.N."/>
            <person name="Chan P.P."/>
            <person name="Cozen A.E."/>
            <person name="Lowe T.M."/>
        </authorList>
    </citation>
    <scope>NUCLEOTIDE SEQUENCE [LARGE SCALE GENOMIC DNA]</scope>
    <source>
        <strain evidence="2 3">TE7</strain>
    </source>
</reference>
<dbReference type="Proteomes" id="UP000009062">
    <property type="component" value="Chromosome"/>
</dbReference>
<keyword evidence="3" id="KW-1185">Reference proteome</keyword>
<dbReference type="KEGG" id="pog:Pogu_2141"/>
<sequence>MKSLCAPHPASGRAGRPYSTGLRPGKSAVGGSTRPRGFATLRARPLCAGHSARADPVPPGAPGE</sequence>
<proteinExistence type="predicted"/>